<keyword evidence="2" id="KW-1185">Reference proteome</keyword>
<comment type="caution">
    <text evidence="1">The sequence shown here is derived from an EMBL/GenBank/DDBJ whole genome shotgun (WGS) entry which is preliminary data.</text>
</comment>
<reference evidence="1" key="1">
    <citation type="submission" date="2023-09" db="EMBL/GenBank/DDBJ databases">
        <title>30 novel species of actinomycetes from the DSMZ collection.</title>
        <authorList>
            <person name="Nouioui I."/>
        </authorList>
    </citation>
    <scope>NUCLEOTIDE SEQUENCE</scope>
    <source>
        <strain evidence="1">DSM 115977</strain>
    </source>
</reference>
<protein>
    <submittedName>
        <fullName evidence="1">Uncharacterized protein</fullName>
    </submittedName>
</protein>
<accession>A0ABU2WXP1</accession>
<sequence length="163" mass="18018">MPPELSELSTVAADRARLDERELELLDRARHLGATWAQIAAALGLGSRQAAEQRRQRLAAARRSRRQERDLGYSARIAAIRGAVFDLQRWIDADRRWDARFRRAALVRRTAEVALDADPGPLYALASLLATDLADLADVECGRLPAPVRAVASTLDDLLSTTH</sequence>
<dbReference type="RefSeq" id="WP_311412686.1">
    <property type="nucleotide sequence ID" value="NZ_JAVRFL010000018.1"/>
</dbReference>
<dbReference type="EMBL" id="JAVRFL010000018">
    <property type="protein sequence ID" value="MDT0530714.1"/>
    <property type="molecule type" value="Genomic_DNA"/>
</dbReference>
<evidence type="ECO:0000313" key="2">
    <source>
        <dbReference type="Proteomes" id="UP001180973"/>
    </source>
</evidence>
<dbReference type="Proteomes" id="UP001180973">
    <property type="component" value="Unassembled WGS sequence"/>
</dbReference>
<gene>
    <name evidence="1" type="ORF">RM555_17105</name>
</gene>
<name>A0ABU2WXP1_9ACTN</name>
<evidence type="ECO:0000313" key="1">
    <source>
        <dbReference type="EMBL" id="MDT0530714.1"/>
    </source>
</evidence>
<proteinExistence type="predicted"/>
<organism evidence="1 2">
    <name type="scientific">Micromonospora reichwaldensis</name>
    <dbReference type="NCBI Taxonomy" id="3075516"/>
    <lineage>
        <taxon>Bacteria</taxon>
        <taxon>Bacillati</taxon>
        <taxon>Actinomycetota</taxon>
        <taxon>Actinomycetes</taxon>
        <taxon>Micromonosporales</taxon>
        <taxon>Micromonosporaceae</taxon>
        <taxon>Micromonospora</taxon>
    </lineage>
</organism>